<evidence type="ECO:0000313" key="1">
    <source>
        <dbReference type="EMBL" id="KAK6803649.1"/>
    </source>
</evidence>
<reference evidence="1 2" key="1">
    <citation type="submission" date="2024-02" db="EMBL/GenBank/DDBJ databases">
        <title>de novo genome assembly of Solanum bulbocastanum strain 11H21.</title>
        <authorList>
            <person name="Hosaka A.J."/>
        </authorList>
    </citation>
    <scope>NUCLEOTIDE SEQUENCE [LARGE SCALE GENOMIC DNA]</scope>
    <source>
        <tissue evidence="1">Young leaves</tissue>
    </source>
</reference>
<comment type="caution">
    <text evidence="1">The sequence shown here is derived from an EMBL/GenBank/DDBJ whole genome shotgun (WGS) entry which is preliminary data.</text>
</comment>
<protein>
    <submittedName>
        <fullName evidence="1">Uncharacterized protein</fullName>
    </submittedName>
</protein>
<sequence length="13" mass="1547">MKTLFTISHMIQP</sequence>
<keyword evidence="2" id="KW-1185">Reference proteome</keyword>
<organism evidence="1 2">
    <name type="scientific">Solanum bulbocastanum</name>
    <name type="common">Wild potato</name>
    <dbReference type="NCBI Taxonomy" id="147425"/>
    <lineage>
        <taxon>Eukaryota</taxon>
        <taxon>Viridiplantae</taxon>
        <taxon>Streptophyta</taxon>
        <taxon>Embryophyta</taxon>
        <taxon>Tracheophyta</taxon>
        <taxon>Spermatophyta</taxon>
        <taxon>Magnoliopsida</taxon>
        <taxon>eudicotyledons</taxon>
        <taxon>Gunneridae</taxon>
        <taxon>Pentapetalae</taxon>
        <taxon>asterids</taxon>
        <taxon>lamiids</taxon>
        <taxon>Solanales</taxon>
        <taxon>Solanaceae</taxon>
        <taxon>Solanoideae</taxon>
        <taxon>Solaneae</taxon>
        <taxon>Solanum</taxon>
    </lineage>
</organism>
<name>A0AAN8U524_SOLBU</name>
<dbReference type="EMBL" id="JBANQN010000001">
    <property type="protein sequence ID" value="KAK6803649.1"/>
    <property type="molecule type" value="Genomic_DNA"/>
</dbReference>
<accession>A0AAN8U524</accession>
<proteinExistence type="predicted"/>
<dbReference type="Proteomes" id="UP001371456">
    <property type="component" value="Unassembled WGS sequence"/>
</dbReference>
<evidence type="ECO:0000313" key="2">
    <source>
        <dbReference type="Proteomes" id="UP001371456"/>
    </source>
</evidence>
<gene>
    <name evidence="1" type="ORF">RDI58_001433</name>
</gene>